<keyword evidence="2" id="KW-0489">Methyltransferase</keyword>
<gene>
    <name evidence="2" type="ORF">EZJ19_10625</name>
</gene>
<keyword evidence="2" id="KW-0808">Transferase</keyword>
<sequence>MTENWFDSDVGRYVLEREQAWFDATSADLFGFNALQIGQCHIDFLRANRMPFRFNASVADGTLQARPEELPIAGQSIDLLALPHMLEFSPNPHQLLREVERVLRPEGHLLLAGFNPFGLWGLKRTFGSQRGYPWHGRFLHLTRIKDWLSLLGFELLSGRMVCYAPPVNRAGWLRRFRFMEAAGDRWWALGGGVYLLHAVKRVRGMRLIAPRWEDRWLAKPVWAPPSNRIINHKSR</sequence>
<keyword evidence="3" id="KW-1185">Reference proteome</keyword>
<comment type="caution">
    <text evidence="2">The sequence shown here is derived from an EMBL/GenBank/DDBJ whole genome shotgun (WGS) entry which is preliminary data.</text>
</comment>
<dbReference type="SUPFAM" id="SSF53335">
    <property type="entry name" value="S-adenosyl-L-methionine-dependent methyltransferases"/>
    <property type="match status" value="1"/>
</dbReference>
<feature type="domain" description="Methyltransferase type 11" evidence="1">
    <location>
        <begin position="62"/>
        <end position="110"/>
    </location>
</feature>
<proteinExistence type="predicted"/>
<dbReference type="AlphaFoldDB" id="A0A4R1B4Z8"/>
<dbReference type="EMBL" id="SJZB01000040">
    <property type="protein sequence ID" value="TCJ13194.1"/>
    <property type="molecule type" value="Genomic_DNA"/>
</dbReference>
<dbReference type="RefSeq" id="WP_131447386.1">
    <property type="nucleotide sequence ID" value="NZ_SJZB01000040.1"/>
</dbReference>
<dbReference type="InterPro" id="IPR013216">
    <property type="entry name" value="Methyltransf_11"/>
</dbReference>
<name>A0A4R1B4Z8_9PROT</name>
<dbReference type="OrthoDB" id="6191410at2"/>
<evidence type="ECO:0000313" key="3">
    <source>
        <dbReference type="Proteomes" id="UP000295443"/>
    </source>
</evidence>
<protein>
    <submittedName>
        <fullName evidence="2">SAM-dependent methyltransferase</fullName>
    </submittedName>
</protein>
<dbReference type="Gene3D" id="3.40.50.150">
    <property type="entry name" value="Vaccinia Virus protein VP39"/>
    <property type="match status" value="1"/>
</dbReference>
<accession>A0A4R1B4Z8</accession>
<dbReference type="Pfam" id="PF08241">
    <property type="entry name" value="Methyltransf_11"/>
    <property type="match status" value="1"/>
</dbReference>
<reference evidence="2 3" key="1">
    <citation type="submission" date="2019-03" db="EMBL/GenBank/DDBJ databases">
        <title>Genome sequence of Thiobacillaceae bacterium LSR1, a sulfur-oxidizing bacterium isolated from freshwater sediment.</title>
        <authorList>
            <person name="Li S."/>
        </authorList>
    </citation>
    <scope>NUCLEOTIDE SEQUENCE [LARGE SCALE GENOMIC DNA]</scope>
    <source>
        <strain evidence="2 3">LSR1</strain>
    </source>
</reference>
<evidence type="ECO:0000313" key="2">
    <source>
        <dbReference type="EMBL" id="TCJ13194.1"/>
    </source>
</evidence>
<dbReference type="InterPro" id="IPR029063">
    <property type="entry name" value="SAM-dependent_MTases_sf"/>
</dbReference>
<organism evidence="2 3">
    <name type="scientific">Parasulfuritortus cantonensis</name>
    <dbReference type="NCBI Taxonomy" id="2528202"/>
    <lineage>
        <taxon>Bacteria</taxon>
        <taxon>Pseudomonadati</taxon>
        <taxon>Pseudomonadota</taxon>
        <taxon>Betaproteobacteria</taxon>
        <taxon>Nitrosomonadales</taxon>
        <taxon>Thiobacillaceae</taxon>
        <taxon>Parasulfuritortus</taxon>
    </lineage>
</organism>
<evidence type="ECO:0000259" key="1">
    <source>
        <dbReference type="Pfam" id="PF08241"/>
    </source>
</evidence>
<dbReference type="Proteomes" id="UP000295443">
    <property type="component" value="Unassembled WGS sequence"/>
</dbReference>
<dbReference type="GO" id="GO:0008757">
    <property type="term" value="F:S-adenosylmethionine-dependent methyltransferase activity"/>
    <property type="evidence" value="ECO:0007669"/>
    <property type="project" value="InterPro"/>
</dbReference>
<dbReference type="GO" id="GO:0032259">
    <property type="term" value="P:methylation"/>
    <property type="evidence" value="ECO:0007669"/>
    <property type="project" value="UniProtKB-KW"/>
</dbReference>